<keyword evidence="1" id="KW-0645">Protease</keyword>
<feature type="domain" description="Peptidase S1" evidence="8">
    <location>
        <begin position="220"/>
        <end position="461"/>
    </location>
</feature>
<keyword evidence="5" id="KW-0175">Coiled coil</keyword>
<evidence type="ECO:0000256" key="4">
    <source>
        <dbReference type="ARBA" id="ARBA00023157"/>
    </source>
</evidence>
<dbReference type="InParanoid" id="A0A7E5VH38"/>
<reference evidence="10" key="1">
    <citation type="submission" date="2025-08" db="UniProtKB">
        <authorList>
            <consortium name="RefSeq"/>
        </authorList>
    </citation>
    <scope>IDENTIFICATION</scope>
</reference>
<evidence type="ECO:0000256" key="1">
    <source>
        <dbReference type="ARBA" id="ARBA00022670"/>
    </source>
</evidence>
<dbReference type="InterPro" id="IPR050430">
    <property type="entry name" value="Peptidase_S1"/>
</dbReference>
<feature type="region of interest" description="Disordered" evidence="6">
    <location>
        <begin position="564"/>
        <end position="592"/>
    </location>
</feature>
<dbReference type="AlphaFoldDB" id="A0A7E5VH38"/>
<keyword evidence="2" id="KW-0378">Hydrolase</keyword>
<feature type="compositionally biased region" description="Basic and acidic residues" evidence="6">
    <location>
        <begin position="879"/>
        <end position="889"/>
    </location>
</feature>
<feature type="compositionally biased region" description="Basic residues" evidence="6">
    <location>
        <begin position="683"/>
        <end position="693"/>
    </location>
</feature>
<keyword evidence="3" id="KW-0720">Serine protease</keyword>
<feature type="region of interest" description="Disordered" evidence="6">
    <location>
        <begin position="648"/>
        <end position="699"/>
    </location>
</feature>
<evidence type="ECO:0000256" key="3">
    <source>
        <dbReference type="ARBA" id="ARBA00022825"/>
    </source>
</evidence>
<dbReference type="CDD" id="cd00190">
    <property type="entry name" value="Tryp_SPc"/>
    <property type="match status" value="1"/>
</dbReference>
<dbReference type="OrthoDB" id="6380398at2759"/>
<feature type="signal peptide" evidence="7">
    <location>
        <begin position="1"/>
        <end position="22"/>
    </location>
</feature>
<evidence type="ECO:0000256" key="5">
    <source>
        <dbReference type="SAM" id="Coils"/>
    </source>
</evidence>
<dbReference type="GO" id="GO:0004252">
    <property type="term" value="F:serine-type endopeptidase activity"/>
    <property type="evidence" value="ECO:0007669"/>
    <property type="project" value="InterPro"/>
</dbReference>
<dbReference type="PROSITE" id="PS50240">
    <property type="entry name" value="TRYPSIN_DOM"/>
    <property type="match status" value="1"/>
</dbReference>
<dbReference type="Gene3D" id="2.40.10.10">
    <property type="entry name" value="Trypsin-like serine proteases"/>
    <property type="match status" value="1"/>
</dbReference>
<dbReference type="InterPro" id="IPR009003">
    <property type="entry name" value="Peptidase_S1_PA"/>
</dbReference>
<keyword evidence="9" id="KW-1185">Reference proteome</keyword>
<proteinExistence type="predicted"/>
<protein>
    <submittedName>
        <fullName evidence="10">Uncharacterized protein LOC113493726</fullName>
    </submittedName>
</protein>
<evidence type="ECO:0000313" key="9">
    <source>
        <dbReference type="Proteomes" id="UP000322000"/>
    </source>
</evidence>
<feature type="region of interest" description="Disordered" evidence="6">
    <location>
        <begin position="830"/>
        <end position="890"/>
    </location>
</feature>
<accession>A0A7E5VH38</accession>
<keyword evidence="7" id="KW-0732">Signal</keyword>
<dbReference type="GeneID" id="113493726"/>
<dbReference type="SMART" id="SM00020">
    <property type="entry name" value="Tryp_SPc"/>
    <property type="match status" value="1"/>
</dbReference>
<dbReference type="Pfam" id="PF00089">
    <property type="entry name" value="Trypsin"/>
    <property type="match status" value="1"/>
</dbReference>
<organism evidence="9 10">
    <name type="scientific">Trichoplusia ni</name>
    <name type="common">Cabbage looper</name>
    <dbReference type="NCBI Taxonomy" id="7111"/>
    <lineage>
        <taxon>Eukaryota</taxon>
        <taxon>Metazoa</taxon>
        <taxon>Ecdysozoa</taxon>
        <taxon>Arthropoda</taxon>
        <taxon>Hexapoda</taxon>
        <taxon>Insecta</taxon>
        <taxon>Pterygota</taxon>
        <taxon>Neoptera</taxon>
        <taxon>Endopterygota</taxon>
        <taxon>Lepidoptera</taxon>
        <taxon>Glossata</taxon>
        <taxon>Ditrysia</taxon>
        <taxon>Noctuoidea</taxon>
        <taxon>Noctuidae</taxon>
        <taxon>Plusiinae</taxon>
        <taxon>Trichoplusia</taxon>
    </lineage>
</organism>
<evidence type="ECO:0000256" key="7">
    <source>
        <dbReference type="SAM" id="SignalP"/>
    </source>
</evidence>
<keyword evidence="4" id="KW-1015">Disulfide bond</keyword>
<feature type="chain" id="PRO_5028840194" evidence="7">
    <location>
        <begin position="23"/>
        <end position="910"/>
    </location>
</feature>
<dbReference type="GO" id="GO:0006508">
    <property type="term" value="P:proteolysis"/>
    <property type="evidence" value="ECO:0007669"/>
    <property type="project" value="UniProtKB-KW"/>
</dbReference>
<feature type="compositionally biased region" description="Acidic residues" evidence="6">
    <location>
        <begin position="850"/>
        <end position="864"/>
    </location>
</feature>
<dbReference type="InterPro" id="IPR001254">
    <property type="entry name" value="Trypsin_dom"/>
</dbReference>
<dbReference type="KEGG" id="tnl:113493726"/>
<evidence type="ECO:0000259" key="8">
    <source>
        <dbReference type="PROSITE" id="PS50240"/>
    </source>
</evidence>
<gene>
    <name evidence="10" type="primary">LOC113493726</name>
</gene>
<dbReference type="PANTHER" id="PTHR24276">
    <property type="entry name" value="POLYSERASE-RELATED"/>
    <property type="match status" value="1"/>
</dbReference>
<evidence type="ECO:0000256" key="2">
    <source>
        <dbReference type="ARBA" id="ARBA00022801"/>
    </source>
</evidence>
<evidence type="ECO:0000256" key="6">
    <source>
        <dbReference type="SAM" id="MobiDB-lite"/>
    </source>
</evidence>
<dbReference type="SUPFAM" id="SSF50494">
    <property type="entry name" value="Trypsin-like serine proteases"/>
    <property type="match status" value="1"/>
</dbReference>
<name>A0A7E5VH38_TRINI</name>
<sequence>MFPATSCVFYFTLFNTLVQIKSLTETPPDAEVPYILSTEAVLRSTINGLFSSLKYNFDLHKGKVKQYSVIHNFFISITLQDHLNLKEIARLTKLTKADNSIDIFITKLNEVLNEDNKSDEATDEVYVTTLIAAFLENIEFLKEIYGLNNNVTIFDVNKDVLQHLRASEHFYENVTNSYNDNDTLSELLASGNATRRSADNETKQVLLDDIEYWQPSGRRIYQGHKSKITKFPFMAAIQFFKKFRCGGSIIKSDLVITSSSCLQLAWNNRFYRENPAFLSVQVGSNFYEAGDENIPIGEIYFHPNYNPKNLRHNLAIIRLTRILRFSWKIDKIKKIDFDRSPLPLATNTDGILIVGWGSKDSSNLVRNPWYNQLSHSILDYYPLEECQEIYSKEFVTERHFCAGFFSKGGGACNRDSGGPGVVDGILYGVVSFGSPSCGAPDAPTVFTKLGFYTDWIENILEMVIPKLKLGTTTRGPFLPRTFVLPIGNDYELTTSKIVPVGLENQATTGVPVLLDYNNEVIPTLPPHLHRELRTDDMFKNFLSTMFESHQVEDYLDEVLNKNDDEKQNENSESATEFSSARKPAKQLKRKPIERINKIMKKNKQTTIDDVDTYEESKQVTVMDMKQFNLGELDDMQDALLKSHKQPKEETKFYHPKLPKPPKPPKPSKTTKEPKSTNAYKTSKTLKPHKSHHRISSDEDDKKVEEVIVSLIDHLDVQNILQSKSIESIISTSQEDSQEGSKENMIDVLRNQEAMKEAEEKRKLDKYQEESVMSPKLDQATIKEIAKVMNMDESVLTFLYLNNMKNKHNATLKKKEIGPARFKITHKRQDLYREQTNEEEPVESNIGGEELGNDEEYDSDDDSEDEYKALSIQVNQDEATPDKHNSKDTLDVEDIYQKLLDLVRKEKLKQA</sequence>
<dbReference type="RefSeq" id="XP_026727521.1">
    <property type="nucleotide sequence ID" value="XM_026871720.1"/>
</dbReference>
<feature type="coiled-coil region" evidence="5">
    <location>
        <begin position="741"/>
        <end position="769"/>
    </location>
</feature>
<dbReference type="InterPro" id="IPR043504">
    <property type="entry name" value="Peptidase_S1_PA_chymotrypsin"/>
</dbReference>
<dbReference type="PANTHER" id="PTHR24276:SF91">
    <property type="entry name" value="AT26814P-RELATED"/>
    <property type="match status" value="1"/>
</dbReference>
<dbReference type="Proteomes" id="UP000322000">
    <property type="component" value="Chromosome 5"/>
</dbReference>
<evidence type="ECO:0000313" key="10">
    <source>
        <dbReference type="RefSeq" id="XP_026727521.1"/>
    </source>
</evidence>